<organism evidence="9 10">
    <name type="scientific">Streptomyces armeniacus</name>
    <dbReference type="NCBI Taxonomy" id="83291"/>
    <lineage>
        <taxon>Bacteria</taxon>
        <taxon>Bacillati</taxon>
        <taxon>Actinomycetota</taxon>
        <taxon>Actinomycetes</taxon>
        <taxon>Kitasatosporales</taxon>
        <taxon>Streptomycetaceae</taxon>
        <taxon>Streptomyces</taxon>
    </lineage>
</organism>
<keyword evidence="5 7" id="KW-0408">Iron</keyword>
<dbReference type="Pfam" id="PF00067">
    <property type="entry name" value="p450"/>
    <property type="match status" value="2"/>
</dbReference>
<dbReference type="PRINTS" id="PR00359">
    <property type="entry name" value="BP450"/>
</dbReference>
<evidence type="ECO:0000256" key="4">
    <source>
        <dbReference type="ARBA" id="ARBA00023002"/>
    </source>
</evidence>
<reference evidence="9 10" key="1">
    <citation type="submission" date="2018-07" db="EMBL/GenBank/DDBJ databases">
        <title>Draft genome of the type strain Streptomyces armeniacus ATCC 15676.</title>
        <authorList>
            <person name="Labana P."/>
            <person name="Gosse J.T."/>
            <person name="Boddy C.N."/>
        </authorList>
    </citation>
    <scope>NUCLEOTIDE SEQUENCE [LARGE SCALE GENOMIC DNA]</scope>
    <source>
        <strain evidence="9 10">ATCC 15676</strain>
    </source>
</reference>
<dbReference type="PRINTS" id="PR00385">
    <property type="entry name" value="P450"/>
</dbReference>
<keyword evidence="6 7" id="KW-0503">Monooxygenase</keyword>
<dbReference type="RefSeq" id="WP_208880126.1">
    <property type="nucleotide sequence ID" value="NZ_CP031320.1"/>
</dbReference>
<dbReference type="InterPro" id="IPR001128">
    <property type="entry name" value="Cyt_P450"/>
</dbReference>
<sequence>MGQQPIVIDPAGRDVPGEAGRLRERGPAARVELPGGITAWAVSDHGVLKRLLADPRVSRDPRQHWPAWQRGEHRGTWIEAWVGPVNMLTSYGPEHRRLRKLMSPAFTARRTEAMRPRVEHLTGELLDALARTPPGEPVDLRAAYAFPLPMRVVCELFGVPEESRAELSDLVERIMNTGATPEEATRTMADVERTFSALIERKRNEPGDDLASALVSTRDEDGDRLTEPELLATLLLLLSAGHETTVNLIGNAVHALLTHPEQLRKVRTGEVTWADVVEETLRWAPSVAYMPLRYAVEDIELEGRGGVTIRKGDPILAAFAAAGRDPLQHGPAAAGFDPARPGPEHLSFGHGVHFCLGAPLARMEALTALPALFDRFPDLRLAVAPADIEHVGSFVANGHSTLPVLLSAAPGGPG</sequence>
<evidence type="ECO:0000256" key="1">
    <source>
        <dbReference type="ARBA" id="ARBA00010617"/>
    </source>
</evidence>
<keyword evidence="4 7" id="KW-0560">Oxidoreductase</keyword>
<dbReference type="PROSITE" id="PS00086">
    <property type="entry name" value="CYTOCHROME_P450"/>
    <property type="match status" value="1"/>
</dbReference>
<dbReference type="CDD" id="cd11029">
    <property type="entry name" value="CYP107-like"/>
    <property type="match status" value="1"/>
</dbReference>
<comment type="similarity">
    <text evidence="1 7">Belongs to the cytochrome P450 family.</text>
</comment>
<evidence type="ECO:0000256" key="5">
    <source>
        <dbReference type="ARBA" id="ARBA00023004"/>
    </source>
</evidence>
<proteinExistence type="inferred from homology"/>
<dbReference type="InterPro" id="IPR002397">
    <property type="entry name" value="Cyt_P450_B"/>
</dbReference>
<dbReference type="GO" id="GO:0004497">
    <property type="term" value="F:monooxygenase activity"/>
    <property type="evidence" value="ECO:0007669"/>
    <property type="project" value="UniProtKB-KW"/>
</dbReference>
<keyword evidence="3 7" id="KW-0479">Metal-binding</keyword>
<dbReference type="GO" id="GO:0005506">
    <property type="term" value="F:iron ion binding"/>
    <property type="evidence" value="ECO:0007669"/>
    <property type="project" value="InterPro"/>
</dbReference>
<dbReference type="InterPro" id="IPR036396">
    <property type="entry name" value="Cyt_P450_sf"/>
</dbReference>
<dbReference type="EMBL" id="CP031320">
    <property type="protein sequence ID" value="AXK34600.1"/>
    <property type="molecule type" value="Genomic_DNA"/>
</dbReference>
<dbReference type="Proteomes" id="UP000254425">
    <property type="component" value="Chromosome"/>
</dbReference>
<dbReference type="AlphaFoldDB" id="A0A345XSI4"/>
<evidence type="ECO:0000256" key="3">
    <source>
        <dbReference type="ARBA" id="ARBA00022723"/>
    </source>
</evidence>
<accession>A0A345XSI4</accession>
<evidence type="ECO:0000313" key="10">
    <source>
        <dbReference type="Proteomes" id="UP000254425"/>
    </source>
</evidence>
<evidence type="ECO:0000256" key="2">
    <source>
        <dbReference type="ARBA" id="ARBA00022617"/>
    </source>
</evidence>
<dbReference type="SUPFAM" id="SSF48264">
    <property type="entry name" value="Cytochrome P450"/>
    <property type="match status" value="1"/>
</dbReference>
<feature type="compositionally biased region" description="Basic and acidic residues" evidence="8">
    <location>
        <begin position="11"/>
        <end position="20"/>
    </location>
</feature>
<dbReference type="PANTHER" id="PTHR46696">
    <property type="entry name" value="P450, PUTATIVE (EUROFUNG)-RELATED"/>
    <property type="match status" value="1"/>
</dbReference>
<evidence type="ECO:0000256" key="6">
    <source>
        <dbReference type="ARBA" id="ARBA00023033"/>
    </source>
</evidence>
<feature type="region of interest" description="Disordered" evidence="8">
    <location>
        <begin position="1"/>
        <end position="20"/>
    </location>
</feature>
<dbReference type="GO" id="GO:0020037">
    <property type="term" value="F:heme binding"/>
    <property type="evidence" value="ECO:0007669"/>
    <property type="project" value="InterPro"/>
</dbReference>
<keyword evidence="2 7" id="KW-0349">Heme</keyword>
<dbReference type="Gene3D" id="1.10.630.10">
    <property type="entry name" value="Cytochrome P450"/>
    <property type="match status" value="1"/>
</dbReference>
<name>A0A345XSI4_9ACTN</name>
<dbReference type="GO" id="GO:0016705">
    <property type="term" value="F:oxidoreductase activity, acting on paired donors, with incorporation or reduction of molecular oxygen"/>
    <property type="evidence" value="ECO:0007669"/>
    <property type="project" value="InterPro"/>
</dbReference>
<evidence type="ECO:0000256" key="8">
    <source>
        <dbReference type="SAM" id="MobiDB-lite"/>
    </source>
</evidence>
<evidence type="ECO:0000313" key="9">
    <source>
        <dbReference type="EMBL" id="AXK34600.1"/>
    </source>
</evidence>
<dbReference type="InterPro" id="IPR017972">
    <property type="entry name" value="Cyt_P450_CS"/>
</dbReference>
<keyword evidence="10" id="KW-1185">Reference proteome</keyword>
<dbReference type="FunFam" id="1.10.630.10:FF:000018">
    <property type="entry name" value="Cytochrome P450 monooxygenase"/>
    <property type="match status" value="1"/>
</dbReference>
<gene>
    <name evidence="9" type="ORF">DVA86_20055</name>
</gene>
<dbReference type="PANTHER" id="PTHR46696:SF1">
    <property type="entry name" value="CYTOCHROME P450 YJIB-RELATED"/>
    <property type="match status" value="1"/>
</dbReference>
<protein>
    <submittedName>
        <fullName evidence="9">Cytochrome P450</fullName>
    </submittedName>
</protein>
<evidence type="ECO:0000256" key="7">
    <source>
        <dbReference type="RuleBase" id="RU000461"/>
    </source>
</evidence>
<dbReference type="KEGG" id="sarm:DVA86_20055"/>